<dbReference type="Proteomes" id="UP000814003">
    <property type="component" value="Unassembled WGS sequence"/>
</dbReference>
<evidence type="ECO:0000313" key="15">
    <source>
        <dbReference type="Proteomes" id="UP000814003"/>
    </source>
</evidence>
<evidence type="ECO:0000256" key="8">
    <source>
        <dbReference type="ARBA" id="ARBA00023065"/>
    </source>
</evidence>
<reference evidence="14 15" key="1">
    <citation type="submission" date="2019-11" db="EMBL/GenBank/DDBJ databases">
        <title>Epiphytic Pseudomonas syringae from cherry orchards.</title>
        <authorList>
            <person name="Hulin M.T."/>
        </authorList>
    </citation>
    <scope>NUCLEOTIDE SEQUENCE [LARGE SCALE GENOMIC DNA]</scope>
    <source>
        <strain evidence="14 15">PA-6-5B</strain>
    </source>
</reference>
<keyword evidence="6" id="KW-0732">Signal</keyword>
<dbReference type="SUPFAM" id="SSF56935">
    <property type="entry name" value="Porins"/>
    <property type="match status" value="1"/>
</dbReference>
<gene>
    <name evidence="14" type="ORF">GIW56_28970</name>
</gene>
<dbReference type="InterPro" id="IPR036942">
    <property type="entry name" value="Beta-barrel_TonB_sf"/>
</dbReference>
<keyword evidence="14" id="KW-0675">Receptor</keyword>
<evidence type="ECO:0000256" key="10">
    <source>
        <dbReference type="ARBA" id="ARBA00023136"/>
    </source>
</evidence>
<accession>A0ABS9FER7</accession>
<evidence type="ECO:0000256" key="5">
    <source>
        <dbReference type="ARBA" id="ARBA00022692"/>
    </source>
</evidence>
<name>A0ABS9FER7_9PSED</name>
<evidence type="ECO:0000259" key="13">
    <source>
        <dbReference type="Pfam" id="PF00593"/>
    </source>
</evidence>
<keyword evidence="11 12" id="KW-0998">Cell outer membrane</keyword>
<keyword evidence="5 12" id="KW-0812">Transmembrane</keyword>
<comment type="subcellular location">
    <subcellularLocation>
        <location evidence="1 12">Cell outer membrane</location>
        <topology evidence="1 12">Multi-pass membrane protein</topology>
    </subcellularLocation>
</comment>
<evidence type="ECO:0000256" key="1">
    <source>
        <dbReference type="ARBA" id="ARBA00004571"/>
    </source>
</evidence>
<keyword evidence="2 12" id="KW-0813">Transport</keyword>
<keyword evidence="15" id="KW-1185">Reference proteome</keyword>
<keyword evidence="7" id="KW-0408">Iron</keyword>
<dbReference type="RefSeq" id="WP_236361878.1">
    <property type="nucleotide sequence ID" value="NZ_WKED01000106.1"/>
</dbReference>
<sequence length="236" mass="25852">TPRIGVTYDLTETLAVYADTARSFKPNTGASRQGGGFAPEKGKSYEMGIKWEALDQQLSVDAAVYQIEKRNVLTTDPVDSTFSVAAGEVRSRGFDVNVAGNLTPEWRVIGGYAYVDAEVTKDNVLRSGTRLLNIPKNSFSLLNMYEFQDGTLKGLGLGTGLKYVDERAGQTANTAFSMGSYTVVDLLSFYKINDKVRLNLDVKNLFDRDYEEGAFGNVYAYPGAPRTVQVGVSYTL</sequence>
<keyword evidence="4" id="KW-0410">Iron transport</keyword>
<dbReference type="PROSITE" id="PS52016">
    <property type="entry name" value="TONB_DEPENDENT_REC_3"/>
    <property type="match status" value="1"/>
</dbReference>
<evidence type="ECO:0000256" key="7">
    <source>
        <dbReference type="ARBA" id="ARBA00023004"/>
    </source>
</evidence>
<evidence type="ECO:0000256" key="9">
    <source>
        <dbReference type="ARBA" id="ARBA00023077"/>
    </source>
</evidence>
<dbReference type="Pfam" id="PF00593">
    <property type="entry name" value="TonB_dep_Rec_b-barrel"/>
    <property type="match status" value="1"/>
</dbReference>
<organism evidence="14 15">
    <name type="scientific">Pseudomonas gessardii</name>
    <dbReference type="NCBI Taxonomy" id="78544"/>
    <lineage>
        <taxon>Bacteria</taxon>
        <taxon>Pseudomonadati</taxon>
        <taxon>Pseudomonadota</taxon>
        <taxon>Gammaproteobacteria</taxon>
        <taxon>Pseudomonadales</taxon>
        <taxon>Pseudomonadaceae</taxon>
        <taxon>Pseudomonas</taxon>
    </lineage>
</organism>
<evidence type="ECO:0000256" key="3">
    <source>
        <dbReference type="ARBA" id="ARBA00022452"/>
    </source>
</evidence>
<keyword evidence="10 12" id="KW-0472">Membrane</keyword>
<proteinExistence type="inferred from homology"/>
<keyword evidence="9" id="KW-0798">TonB box</keyword>
<dbReference type="InterPro" id="IPR000531">
    <property type="entry name" value="Beta-barrel_TonB"/>
</dbReference>
<evidence type="ECO:0000256" key="2">
    <source>
        <dbReference type="ARBA" id="ARBA00022448"/>
    </source>
</evidence>
<protein>
    <submittedName>
        <fullName evidence="14">TonB-dependent receptor</fullName>
    </submittedName>
</protein>
<comment type="similarity">
    <text evidence="12">Belongs to the TonB-dependent receptor family.</text>
</comment>
<keyword evidence="8" id="KW-0406">Ion transport</keyword>
<dbReference type="Gene3D" id="2.40.170.20">
    <property type="entry name" value="TonB-dependent receptor, beta-barrel domain"/>
    <property type="match status" value="1"/>
</dbReference>
<feature type="domain" description="TonB-dependent receptor-like beta-barrel" evidence="13">
    <location>
        <begin position="1"/>
        <end position="205"/>
    </location>
</feature>
<dbReference type="EMBL" id="WKED01000106">
    <property type="protein sequence ID" value="MCF5110832.1"/>
    <property type="molecule type" value="Genomic_DNA"/>
</dbReference>
<dbReference type="PANTHER" id="PTHR32552">
    <property type="entry name" value="FERRICHROME IRON RECEPTOR-RELATED"/>
    <property type="match status" value="1"/>
</dbReference>
<evidence type="ECO:0000256" key="6">
    <source>
        <dbReference type="ARBA" id="ARBA00022729"/>
    </source>
</evidence>
<comment type="caution">
    <text evidence="14">The sequence shown here is derived from an EMBL/GenBank/DDBJ whole genome shotgun (WGS) entry which is preliminary data.</text>
</comment>
<dbReference type="InterPro" id="IPR039426">
    <property type="entry name" value="TonB-dep_rcpt-like"/>
</dbReference>
<feature type="non-terminal residue" evidence="14">
    <location>
        <position position="1"/>
    </location>
</feature>
<evidence type="ECO:0000313" key="14">
    <source>
        <dbReference type="EMBL" id="MCF5110832.1"/>
    </source>
</evidence>
<dbReference type="PANTHER" id="PTHR32552:SF68">
    <property type="entry name" value="FERRICHROME OUTER MEMBRANE TRANSPORTER_PHAGE RECEPTOR"/>
    <property type="match status" value="1"/>
</dbReference>
<evidence type="ECO:0000256" key="11">
    <source>
        <dbReference type="ARBA" id="ARBA00023237"/>
    </source>
</evidence>
<evidence type="ECO:0000256" key="12">
    <source>
        <dbReference type="PROSITE-ProRule" id="PRU01360"/>
    </source>
</evidence>
<keyword evidence="3 12" id="KW-1134">Transmembrane beta strand</keyword>
<evidence type="ECO:0000256" key="4">
    <source>
        <dbReference type="ARBA" id="ARBA00022496"/>
    </source>
</evidence>